<reference evidence="1 2" key="1">
    <citation type="submission" date="2023-01" db="EMBL/GenBank/DDBJ databases">
        <title>Genome-based reclassification of Anoxybacillus geothermalis as a later heterotypic synonym of Anoxybacillus rupiensis.</title>
        <authorList>
            <person name="Inan Bektas K."/>
            <person name="Canakci S."/>
            <person name="Belduz A.A."/>
            <person name="Guler H.H."/>
        </authorList>
    </citation>
    <scope>NUCLEOTIDE SEQUENCE [LARGE SCALE GENOMIC DNA]</scope>
    <source>
        <strain evidence="1 2">DSM 17127</strain>
    </source>
</reference>
<protein>
    <submittedName>
        <fullName evidence="1">Uncharacterized protein</fullName>
    </submittedName>
</protein>
<proteinExistence type="predicted"/>
<dbReference type="EMBL" id="JAQOTG010000001">
    <property type="protein sequence ID" value="MDE8562753.1"/>
    <property type="molecule type" value="Genomic_DNA"/>
</dbReference>
<dbReference type="Proteomes" id="UP001213979">
    <property type="component" value="Unassembled WGS sequence"/>
</dbReference>
<keyword evidence="2" id="KW-1185">Reference proteome</keyword>
<evidence type="ECO:0000313" key="2">
    <source>
        <dbReference type="Proteomes" id="UP001213979"/>
    </source>
</evidence>
<name>A0ABT5W098_9BACL</name>
<evidence type="ECO:0000313" key="1">
    <source>
        <dbReference type="EMBL" id="MDE8562753.1"/>
    </source>
</evidence>
<gene>
    <name evidence="1" type="ORF">PNH38_02510</name>
</gene>
<accession>A0ABT5W098</accession>
<dbReference type="RefSeq" id="WP_275191695.1">
    <property type="nucleotide sequence ID" value="NZ_JAQOTG010000001.1"/>
</dbReference>
<sequence>MKQKLRELFPAWCSDYTPKQNTTILTDDGDSLFGCSIEKHVKRNEINYFYDFNKIFVADKEDKRKAIGIDLALHRGKSWCNHVVRINENDYVNPLTANINALLKVHAGNYTKKYAMSTTLTMWSFYNLPLPATKEGKMILLAIDSSFLGHYSDAFRKTHNTYLHLLGFEELIDLLNETTKADYLHIQQKYNLKSKIIMNDEGYLETDIALAELQGFFDFPIELPNKQFSLLTKFKTQDANTYQIQSKDQIPNLISFALTGTRKMKYTTLC</sequence>
<organism evidence="1 2">
    <name type="scientific">Anoxybacteroides rupiense</name>
    <dbReference type="NCBI Taxonomy" id="311460"/>
    <lineage>
        <taxon>Bacteria</taxon>
        <taxon>Bacillati</taxon>
        <taxon>Bacillota</taxon>
        <taxon>Bacilli</taxon>
        <taxon>Bacillales</taxon>
        <taxon>Anoxybacillaceae</taxon>
        <taxon>Anoxybacteroides</taxon>
    </lineage>
</organism>
<comment type="caution">
    <text evidence="1">The sequence shown here is derived from an EMBL/GenBank/DDBJ whole genome shotgun (WGS) entry which is preliminary data.</text>
</comment>